<comment type="subcellular location">
    <subcellularLocation>
        <location evidence="1">Membrane</location>
    </subcellularLocation>
</comment>
<evidence type="ECO:0000256" key="4">
    <source>
        <dbReference type="ARBA" id="ARBA00023136"/>
    </source>
</evidence>
<feature type="transmembrane region" description="Helical" evidence="5">
    <location>
        <begin position="180"/>
        <end position="202"/>
    </location>
</feature>
<feature type="transmembrane region" description="Helical" evidence="5">
    <location>
        <begin position="242"/>
        <end position="263"/>
    </location>
</feature>
<feature type="domain" description="G-protein coupled receptors family 1 profile" evidence="6">
    <location>
        <begin position="32"/>
        <end position="258"/>
    </location>
</feature>
<comment type="caution">
    <text evidence="7">The sequence shown here is derived from an EMBL/GenBank/DDBJ whole genome shotgun (WGS) entry which is preliminary data.</text>
</comment>
<dbReference type="EMBL" id="CAJOBB010000988">
    <property type="protein sequence ID" value="CAF3789515.1"/>
    <property type="molecule type" value="Genomic_DNA"/>
</dbReference>
<proteinExistence type="predicted"/>
<dbReference type="PROSITE" id="PS50262">
    <property type="entry name" value="G_PROTEIN_RECEP_F1_2"/>
    <property type="match status" value="1"/>
</dbReference>
<gene>
    <name evidence="7" type="ORF">IZO911_LOCUS20680</name>
    <name evidence="8" type="ORF">KXQ929_LOCUS16368</name>
</gene>
<dbReference type="Proteomes" id="UP000663860">
    <property type="component" value="Unassembled WGS sequence"/>
</dbReference>
<protein>
    <recommendedName>
        <fullName evidence="6">G-protein coupled receptors family 1 profile domain-containing protein</fullName>
    </recommendedName>
</protein>
<reference evidence="7" key="1">
    <citation type="submission" date="2021-02" db="EMBL/GenBank/DDBJ databases">
        <authorList>
            <person name="Nowell W R."/>
        </authorList>
    </citation>
    <scope>NUCLEOTIDE SEQUENCE</scope>
</reference>
<evidence type="ECO:0000256" key="2">
    <source>
        <dbReference type="ARBA" id="ARBA00022692"/>
    </source>
</evidence>
<name>A0A814L1Q2_9BILA</name>
<dbReference type="Proteomes" id="UP000663868">
    <property type="component" value="Unassembled WGS sequence"/>
</dbReference>
<dbReference type="Gene3D" id="1.20.1070.10">
    <property type="entry name" value="Rhodopsin 7-helix transmembrane proteins"/>
    <property type="match status" value="1"/>
</dbReference>
<evidence type="ECO:0000256" key="3">
    <source>
        <dbReference type="ARBA" id="ARBA00022989"/>
    </source>
</evidence>
<feature type="transmembrane region" description="Helical" evidence="5">
    <location>
        <begin position="20"/>
        <end position="43"/>
    </location>
</feature>
<evidence type="ECO:0000259" key="6">
    <source>
        <dbReference type="PROSITE" id="PS50262"/>
    </source>
</evidence>
<feature type="transmembrane region" description="Helical" evidence="5">
    <location>
        <begin position="55"/>
        <end position="77"/>
    </location>
</feature>
<organism evidence="7 9">
    <name type="scientific">Adineta steineri</name>
    <dbReference type="NCBI Taxonomy" id="433720"/>
    <lineage>
        <taxon>Eukaryota</taxon>
        <taxon>Metazoa</taxon>
        <taxon>Spiralia</taxon>
        <taxon>Gnathifera</taxon>
        <taxon>Rotifera</taxon>
        <taxon>Eurotatoria</taxon>
        <taxon>Bdelloidea</taxon>
        <taxon>Adinetida</taxon>
        <taxon>Adinetidae</taxon>
        <taxon>Adineta</taxon>
    </lineage>
</organism>
<evidence type="ECO:0000313" key="9">
    <source>
        <dbReference type="Proteomes" id="UP000663860"/>
    </source>
</evidence>
<keyword evidence="2 5" id="KW-0812">Transmembrane</keyword>
<feature type="transmembrane region" description="Helical" evidence="5">
    <location>
        <begin position="275"/>
        <end position="294"/>
    </location>
</feature>
<evidence type="ECO:0000313" key="7">
    <source>
        <dbReference type="EMBL" id="CAF1057400.1"/>
    </source>
</evidence>
<evidence type="ECO:0000313" key="8">
    <source>
        <dbReference type="EMBL" id="CAF3789515.1"/>
    </source>
</evidence>
<keyword evidence="4 5" id="KW-0472">Membrane</keyword>
<dbReference type="EMBL" id="CAJNOE010000217">
    <property type="protein sequence ID" value="CAF1057400.1"/>
    <property type="molecule type" value="Genomic_DNA"/>
</dbReference>
<feature type="transmembrane region" description="Helical" evidence="5">
    <location>
        <begin position="97"/>
        <end position="116"/>
    </location>
</feature>
<evidence type="ECO:0000256" key="1">
    <source>
        <dbReference type="ARBA" id="ARBA00004370"/>
    </source>
</evidence>
<dbReference type="SUPFAM" id="SSF81321">
    <property type="entry name" value="Family A G protein-coupled receptor-like"/>
    <property type="match status" value="1"/>
</dbReference>
<sequence>MNITTESSISNAILIAPYQLNIWLGCFILITGNISTIGNIIVFSSRSFRNRACTIYLLAEAFVLIFFFNFVLLTRTLQKGFQIPLLNRYDVICRLRYFASQYINLLALNLFIFASLDRLLSTHRSPVYRQLSGQINLAYKLILICTIIWFLVSCHRFIFYSTLTGQCIAQDGVYAIFDNYFEAIVSGLCPPIIIFILAYSLMRNVRNTIQRQIVHVHTEHTSRSAPNLKFLRKTDKQLTHMLLWQTLVAIPAFVPYTIELIYINISQYWSKSDQWLAWESICVETIHLLSYTFFSTHFYVSLMSSDGIRVKILNIFGMKNRINPVSKTSDTINLNTVRGIT</sequence>
<dbReference type="GO" id="GO:0016020">
    <property type="term" value="C:membrane"/>
    <property type="evidence" value="ECO:0007669"/>
    <property type="project" value="UniProtKB-SubCell"/>
</dbReference>
<dbReference type="AlphaFoldDB" id="A0A814L1Q2"/>
<keyword evidence="3 5" id="KW-1133">Transmembrane helix</keyword>
<feature type="transmembrane region" description="Helical" evidence="5">
    <location>
        <begin position="137"/>
        <end position="160"/>
    </location>
</feature>
<accession>A0A814L1Q2</accession>
<dbReference type="InterPro" id="IPR017452">
    <property type="entry name" value="GPCR_Rhodpsn_7TM"/>
</dbReference>
<evidence type="ECO:0000256" key="5">
    <source>
        <dbReference type="SAM" id="Phobius"/>
    </source>
</evidence>